<accession>A0A239WJX3</accession>
<sequence length="314" mass="36917">MKTDTTYIAELNYNTLGTDFKLEIVAANLLKYYRMSSNMFIKRIGINDRPFLKDVRNIYTNSYGFEDETLVLETYRESIYDYLPEGLFHPPSLGNYNKNVEGVVNEIRKQRQVEENARNFFQPFEIEIFNTEVAALIKETEFDIADKSDTLVNTLSELWPLLKKVDKETARTFFYILPFLHEVRGNRRWIERFLSAFLRVKVEIGYRPNVIDHKDDEEGFTRLGKTRLGITFIPNGQHMDGERNWQLNIGPLPYNQIDKYVPGHPFRKLLQAIYDYLIPISVKIFENFITVKTEQSFLLNDRGESSHLGYSTFI</sequence>
<reference evidence="1 2" key="1">
    <citation type="submission" date="2017-06" db="EMBL/GenBank/DDBJ databases">
        <authorList>
            <consortium name="Pathogen Informatics"/>
        </authorList>
    </citation>
    <scope>NUCLEOTIDE SEQUENCE [LARGE SCALE GENOMIC DNA]</scope>
    <source>
        <strain evidence="1 2">NCTC13490</strain>
    </source>
</reference>
<evidence type="ECO:0000313" key="1">
    <source>
        <dbReference type="EMBL" id="SNV34767.1"/>
    </source>
</evidence>
<dbReference type="Proteomes" id="UP000215196">
    <property type="component" value="Chromosome 1"/>
</dbReference>
<dbReference type="EMBL" id="LT906465">
    <property type="protein sequence ID" value="SNV34767.1"/>
    <property type="molecule type" value="Genomic_DNA"/>
</dbReference>
<protein>
    <recommendedName>
        <fullName evidence="3">Type VI secretion system baseplate subunit TssG</fullName>
    </recommendedName>
</protein>
<name>A0A239WJX3_9FLAO</name>
<dbReference type="RefSeq" id="WP_095069822.1">
    <property type="nucleotide sequence ID" value="NZ_LT906465.1"/>
</dbReference>
<organism evidence="1 2">
    <name type="scientific">Chryseobacterium taklimakanense</name>
    <dbReference type="NCBI Taxonomy" id="536441"/>
    <lineage>
        <taxon>Bacteria</taxon>
        <taxon>Pseudomonadati</taxon>
        <taxon>Bacteroidota</taxon>
        <taxon>Flavobacteriia</taxon>
        <taxon>Flavobacteriales</taxon>
        <taxon>Weeksellaceae</taxon>
        <taxon>Chryseobacterium group</taxon>
        <taxon>Chryseobacterium</taxon>
    </lineage>
</organism>
<dbReference type="KEGG" id="ctak:4412677_00353"/>
<keyword evidence="2" id="KW-1185">Reference proteome</keyword>
<dbReference type="AlphaFoldDB" id="A0A239WJX3"/>
<evidence type="ECO:0008006" key="3">
    <source>
        <dbReference type="Google" id="ProtNLM"/>
    </source>
</evidence>
<evidence type="ECO:0000313" key="2">
    <source>
        <dbReference type="Proteomes" id="UP000215196"/>
    </source>
</evidence>
<proteinExistence type="predicted"/>
<gene>
    <name evidence="1" type="ORF">SAMEA4412677_00353</name>
</gene>